<dbReference type="RefSeq" id="WP_169324148.1">
    <property type="nucleotide sequence ID" value="NZ_JABCJJ010000006.1"/>
</dbReference>
<reference evidence="2 3" key="1">
    <citation type="submission" date="2020-04" db="EMBL/GenBank/DDBJ databases">
        <title>Sequencing and Assembly of C. fimi.</title>
        <authorList>
            <person name="Ramsey A.R."/>
        </authorList>
    </citation>
    <scope>NUCLEOTIDE SEQUENCE [LARGE SCALE GENOMIC DNA]</scope>
    <source>
        <strain evidence="2 3">SB</strain>
    </source>
</reference>
<proteinExistence type="predicted"/>
<protein>
    <submittedName>
        <fullName evidence="2">Pilus assembly protein TadE</fullName>
    </submittedName>
</protein>
<feature type="domain" description="TadE-like" evidence="1">
    <location>
        <begin position="7"/>
        <end position="49"/>
    </location>
</feature>
<name>A0A7Y0LWZ3_CELFI</name>
<dbReference type="NCBIfam" id="NF041390">
    <property type="entry name" value="TadE_Rv3655c"/>
    <property type="match status" value="1"/>
</dbReference>
<dbReference type="EMBL" id="JABCJJ010000006">
    <property type="protein sequence ID" value="NMR19782.1"/>
    <property type="molecule type" value="Genomic_DNA"/>
</dbReference>
<evidence type="ECO:0000259" key="1">
    <source>
        <dbReference type="Pfam" id="PF07811"/>
    </source>
</evidence>
<dbReference type="InterPro" id="IPR049790">
    <property type="entry name" value="Rv3655c/TadE"/>
</dbReference>
<dbReference type="InterPro" id="IPR012495">
    <property type="entry name" value="TadE-like_dom"/>
</dbReference>
<comment type="caution">
    <text evidence="2">The sequence shown here is derived from an EMBL/GenBank/DDBJ whole genome shotgun (WGS) entry which is preliminary data.</text>
</comment>
<dbReference type="Proteomes" id="UP000562124">
    <property type="component" value="Unassembled WGS sequence"/>
</dbReference>
<organism evidence="2 3">
    <name type="scientific">Cellulomonas fimi</name>
    <dbReference type="NCBI Taxonomy" id="1708"/>
    <lineage>
        <taxon>Bacteria</taxon>
        <taxon>Bacillati</taxon>
        <taxon>Actinomycetota</taxon>
        <taxon>Actinomycetes</taxon>
        <taxon>Micrococcales</taxon>
        <taxon>Cellulomonadaceae</taxon>
        <taxon>Cellulomonas</taxon>
    </lineage>
</organism>
<sequence length="112" mass="11520">MRERERGSVTAELALALPAVALLLAAVLVLGSAAVTHLRCADAARAAARAAALREDPAQVVATAKRLAGADAAVQIVRDDAWVTVTVTRAVSGLEWAVPLRASATATAWVEP</sequence>
<gene>
    <name evidence="2" type="ORF">HIR71_06025</name>
</gene>
<accession>A0A7Y0LWZ3</accession>
<dbReference type="Pfam" id="PF07811">
    <property type="entry name" value="TadE"/>
    <property type="match status" value="1"/>
</dbReference>
<evidence type="ECO:0000313" key="3">
    <source>
        <dbReference type="Proteomes" id="UP000562124"/>
    </source>
</evidence>
<evidence type="ECO:0000313" key="2">
    <source>
        <dbReference type="EMBL" id="NMR19782.1"/>
    </source>
</evidence>
<dbReference type="AlphaFoldDB" id="A0A7Y0LWZ3"/>
<keyword evidence="3" id="KW-1185">Reference proteome</keyword>